<sequence>MYKKSKSAIEGTSEIWSNNLVPFHKRIKLRGLIESIYISSADFNKLPANSELLGRLFHNEEYIGKK</sequence>
<dbReference type="Proteomes" id="UP000078046">
    <property type="component" value="Unassembled WGS sequence"/>
</dbReference>
<protein>
    <submittedName>
        <fullName evidence="1">Uncharacterized protein</fullName>
    </submittedName>
</protein>
<gene>
    <name evidence="1" type="ORF">A3Q56_05337</name>
</gene>
<dbReference type="AlphaFoldDB" id="A0A177AY50"/>
<proteinExistence type="predicted"/>
<accession>A0A177AY50</accession>
<comment type="caution">
    <text evidence="1">The sequence shown here is derived from an EMBL/GenBank/DDBJ whole genome shotgun (WGS) entry which is preliminary data.</text>
</comment>
<name>A0A177AY50_9BILA</name>
<dbReference type="EMBL" id="LWCA01000791">
    <property type="protein sequence ID" value="OAF66928.1"/>
    <property type="molecule type" value="Genomic_DNA"/>
</dbReference>
<keyword evidence="2" id="KW-1185">Reference proteome</keyword>
<evidence type="ECO:0000313" key="2">
    <source>
        <dbReference type="Proteomes" id="UP000078046"/>
    </source>
</evidence>
<evidence type="ECO:0000313" key="1">
    <source>
        <dbReference type="EMBL" id="OAF66928.1"/>
    </source>
</evidence>
<reference evidence="1 2" key="1">
    <citation type="submission" date="2016-04" db="EMBL/GenBank/DDBJ databases">
        <title>The genome of Intoshia linei affirms orthonectids as highly simplified spiralians.</title>
        <authorList>
            <person name="Mikhailov K.V."/>
            <person name="Slusarev G.S."/>
            <person name="Nikitin M.A."/>
            <person name="Logacheva M.D."/>
            <person name="Penin A."/>
            <person name="Aleoshin V."/>
            <person name="Panchin Y.V."/>
        </authorList>
    </citation>
    <scope>NUCLEOTIDE SEQUENCE [LARGE SCALE GENOMIC DNA]</scope>
    <source>
        <strain evidence="1">Intl2013</strain>
        <tissue evidence="1">Whole animal</tissue>
    </source>
</reference>
<organism evidence="1 2">
    <name type="scientific">Intoshia linei</name>
    <dbReference type="NCBI Taxonomy" id="1819745"/>
    <lineage>
        <taxon>Eukaryota</taxon>
        <taxon>Metazoa</taxon>
        <taxon>Spiralia</taxon>
        <taxon>Lophotrochozoa</taxon>
        <taxon>Mesozoa</taxon>
        <taxon>Orthonectida</taxon>
        <taxon>Rhopaluridae</taxon>
        <taxon>Intoshia</taxon>
    </lineage>
</organism>